<dbReference type="NCBIfam" id="NF005305">
    <property type="entry name" value="PRK06836.1"/>
    <property type="match status" value="1"/>
</dbReference>
<comment type="similarity">
    <text evidence="1">Belongs to the class-I pyridoxal-phosphate-dependent aminotransferase family.</text>
</comment>
<dbReference type="InterPro" id="IPR004839">
    <property type="entry name" value="Aminotransferase_I/II_large"/>
</dbReference>
<dbReference type="EC" id="2.6.1.-" evidence="1"/>
<dbReference type="InterPro" id="IPR015422">
    <property type="entry name" value="PyrdxlP-dep_Trfase_small"/>
</dbReference>
<dbReference type="CDD" id="cd00609">
    <property type="entry name" value="AAT_like"/>
    <property type="match status" value="1"/>
</dbReference>
<accession>A0A413KCT9</accession>
<organism evidence="3 4">
    <name type="scientific">Bifidobacterium pseudocatenulatum</name>
    <dbReference type="NCBI Taxonomy" id="28026"/>
    <lineage>
        <taxon>Bacteria</taxon>
        <taxon>Bacillati</taxon>
        <taxon>Actinomycetota</taxon>
        <taxon>Actinomycetes</taxon>
        <taxon>Bifidobacteriales</taxon>
        <taxon>Bifidobacteriaceae</taxon>
        <taxon>Bifidobacterium</taxon>
    </lineage>
</organism>
<evidence type="ECO:0000256" key="1">
    <source>
        <dbReference type="RuleBase" id="RU000481"/>
    </source>
</evidence>
<dbReference type="AlphaFoldDB" id="A0A413KCT9"/>
<dbReference type="Pfam" id="PF00155">
    <property type="entry name" value="Aminotran_1_2"/>
    <property type="match status" value="1"/>
</dbReference>
<name>A0A413KCT9_BIFPS</name>
<dbReference type="PANTHER" id="PTHR42691">
    <property type="entry name" value="ASPARTATE AMINOTRANSFERASE YHDR-RELATED"/>
    <property type="match status" value="1"/>
</dbReference>
<protein>
    <recommendedName>
        <fullName evidence="1">Aminotransferase</fullName>
        <ecNumber evidence="1">2.6.1.-</ecNumber>
    </recommendedName>
</protein>
<dbReference type="InterPro" id="IPR015421">
    <property type="entry name" value="PyrdxlP-dep_Trfase_major"/>
</dbReference>
<dbReference type="Gene3D" id="3.40.640.10">
    <property type="entry name" value="Type I PLP-dependent aspartate aminotransferase-like (Major domain)"/>
    <property type="match status" value="1"/>
</dbReference>
<proteinExistence type="inferred from homology"/>
<evidence type="ECO:0000313" key="4">
    <source>
        <dbReference type="Proteomes" id="UP000284163"/>
    </source>
</evidence>
<sequence>MINEAYKAMLGGKSVIRELSEYATARGAEIGYENVFDYSLGNPSVPCPQSFTDEMIALYQEAEPVALHGYSPSLGITSVRTAIAESLNRRFDMDYTTDYIFPTTGAAGALAHALRVVTKPGDEVITFAPYFPEYQPYVNGTGAHLTVVPADTENFQINFEAFEQALNPGTAAVLINTPNNPSGAVYSAETLTRLAEILRAKQVEYGHDIFLISDEPYREIVFDGGVQPYPSKFYDNTLSCYSYSKSLSLPGERIGYVAVNPCATDAELIVPMCGQISRGTGHNCPGSSVQLAVAKVVDETSDLSVYEKNMNLLYDALVRLGFDVVRPGGTFYIFPKALEDDANAFCMKAKDYDLILVPSDSFGVPGYFRMAYCIDTEKVERSIAAFEKSCTKSTAAEPCVRSLEEFGRK</sequence>
<dbReference type="InterPro" id="IPR004838">
    <property type="entry name" value="NHTrfase_class1_PyrdxlP-BS"/>
</dbReference>
<reference evidence="3 4" key="1">
    <citation type="submission" date="2018-08" db="EMBL/GenBank/DDBJ databases">
        <title>A genome reference for cultivated species of the human gut microbiota.</title>
        <authorList>
            <person name="Zou Y."/>
            <person name="Xue W."/>
            <person name="Luo G."/>
        </authorList>
    </citation>
    <scope>NUCLEOTIDE SEQUENCE [LARGE SCALE GENOMIC DNA]</scope>
    <source>
        <strain evidence="3 4">CF01-1</strain>
    </source>
</reference>
<keyword evidence="1 3" id="KW-0032">Aminotransferase</keyword>
<dbReference type="SUPFAM" id="SSF53383">
    <property type="entry name" value="PLP-dependent transferases"/>
    <property type="match status" value="1"/>
</dbReference>
<evidence type="ECO:0000259" key="2">
    <source>
        <dbReference type="Pfam" id="PF00155"/>
    </source>
</evidence>
<dbReference type="InterPro" id="IPR015424">
    <property type="entry name" value="PyrdxlP-dep_Trfase"/>
</dbReference>
<dbReference type="GO" id="GO:0030170">
    <property type="term" value="F:pyridoxal phosphate binding"/>
    <property type="evidence" value="ECO:0007669"/>
    <property type="project" value="InterPro"/>
</dbReference>
<gene>
    <name evidence="3" type="ORF">DXA22_04685</name>
</gene>
<dbReference type="Gene3D" id="3.90.1150.10">
    <property type="entry name" value="Aspartate Aminotransferase, domain 1"/>
    <property type="match status" value="2"/>
</dbReference>
<evidence type="ECO:0000313" key="3">
    <source>
        <dbReference type="EMBL" id="RGY77043.1"/>
    </source>
</evidence>
<keyword evidence="1 3" id="KW-0808">Transferase</keyword>
<dbReference type="PANTHER" id="PTHR42691:SF1">
    <property type="entry name" value="ASPARTATE AMINOTRANSFERASE YHDR-RELATED"/>
    <property type="match status" value="1"/>
</dbReference>
<feature type="domain" description="Aminotransferase class I/classII large" evidence="2">
    <location>
        <begin position="50"/>
        <end position="385"/>
    </location>
</feature>
<comment type="caution">
    <text evidence="3">The sequence shown here is derived from an EMBL/GenBank/DDBJ whole genome shotgun (WGS) entry which is preliminary data.</text>
</comment>
<comment type="cofactor">
    <cofactor evidence="1">
        <name>pyridoxal 5'-phosphate</name>
        <dbReference type="ChEBI" id="CHEBI:597326"/>
    </cofactor>
</comment>
<dbReference type="Proteomes" id="UP000284163">
    <property type="component" value="Unassembled WGS sequence"/>
</dbReference>
<dbReference type="GO" id="GO:0008483">
    <property type="term" value="F:transaminase activity"/>
    <property type="evidence" value="ECO:0007669"/>
    <property type="project" value="UniProtKB-KW"/>
</dbReference>
<dbReference type="EMBL" id="QSDK01000005">
    <property type="protein sequence ID" value="RGY77043.1"/>
    <property type="molecule type" value="Genomic_DNA"/>
</dbReference>
<dbReference type="PROSITE" id="PS00105">
    <property type="entry name" value="AA_TRANSFER_CLASS_1"/>
    <property type="match status" value="1"/>
</dbReference>